<dbReference type="InterPro" id="IPR042487">
    <property type="entry name" value="RuvBL1/2_DNA/RNA_bd_dom"/>
</dbReference>
<dbReference type="OrthoDB" id="10060499at2759"/>
<keyword evidence="6" id="KW-0378">Hydrolase</keyword>
<evidence type="ECO:0000256" key="4">
    <source>
        <dbReference type="ARBA" id="ARBA00023163"/>
    </source>
</evidence>
<keyword evidence="6" id="KW-0547">Nucleotide-binding</keyword>
<evidence type="ECO:0000256" key="6">
    <source>
        <dbReference type="RuleBase" id="RU363048"/>
    </source>
</evidence>
<name>A0A284RXC2_ARMOS</name>
<protein>
    <recommendedName>
        <fullName evidence="6">RuvB-like helicase</fullName>
        <ecNumber evidence="6">3.6.4.12</ecNumber>
    </recommendedName>
</protein>
<dbReference type="Pfam" id="PF06068">
    <property type="entry name" value="TIP49"/>
    <property type="match status" value="1"/>
</dbReference>
<dbReference type="GO" id="GO:0005524">
    <property type="term" value="F:ATP binding"/>
    <property type="evidence" value="ECO:0007669"/>
    <property type="project" value="UniProtKB-KW"/>
</dbReference>
<dbReference type="SUPFAM" id="SSF50249">
    <property type="entry name" value="Nucleic acid-binding proteins"/>
    <property type="match status" value="1"/>
</dbReference>
<dbReference type="GO" id="GO:0006325">
    <property type="term" value="P:chromatin organization"/>
    <property type="evidence" value="ECO:0007669"/>
    <property type="project" value="UniProtKB-KW"/>
</dbReference>
<keyword evidence="6" id="KW-0347">Helicase</keyword>
<dbReference type="InterPro" id="IPR010339">
    <property type="entry name" value="TIP49_P-loop"/>
</dbReference>
<evidence type="ECO:0000256" key="2">
    <source>
        <dbReference type="ARBA" id="ARBA00023015"/>
    </source>
</evidence>
<comment type="subcellular location">
    <subcellularLocation>
        <location evidence="6">Nucleus</location>
    </subcellularLocation>
</comment>
<dbReference type="STRING" id="47428.A0A284RXC2"/>
<keyword evidence="9" id="KW-1185">Reference proteome</keyword>
<reference evidence="9" key="1">
    <citation type="journal article" date="2017" name="Nat. Ecol. Evol.">
        <title>Genome expansion and lineage-specific genetic innovations in the forest pathogenic fungi Armillaria.</title>
        <authorList>
            <person name="Sipos G."/>
            <person name="Prasanna A.N."/>
            <person name="Walter M.C."/>
            <person name="O'Connor E."/>
            <person name="Balint B."/>
            <person name="Krizsan K."/>
            <person name="Kiss B."/>
            <person name="Hess J."/>
            <person name="Varga T."/>
            <person name="Slot J."/>
            <person name="Riley R."/>
            <person name="Boka B."/>
            <person name="Rigling D."/>
            <person name="Barry K."/>
            <person name="Lee J."/>
            <person name="Mihaltcheva S."/>
            <person name="LaButti K."/>
            <person name="Lipzen A."/>
            <person name="Waldron R."/>
            <person name="Moloney N.M."/>
            <person name="Sperisen C."/>
            <person name="Kredics L."/>
            <person name="Vagvoelgyi C."/>
            <person name="Patrignani A."/>
            <person name="Fitzpatrick D."/>
            <person name="Nagy I."/>
            <person name="Doyle S."/>
            <person name="Anderson J.B."/>
            <person name="Grigoriev I.V."/>
            <person name="Gueldener U."/>
            <person name="Muensterkoetter M."/>
            <person name="Nagy L.G."/>
        </authorList>
    </citation>
    <scope>NUCLEOTIDE SEQUENCE [LARGE SCALE GENOMIC DNA]</scope>
    <source>
        <strain evidence="9">C18/9</strain>
    </source>
</reference>
<sequence length="139" mass="15177">MAQTLGPNVPFTMIAASEVFSLSISKTVALTLVFRWSIGILIKEETELVEGEVIEIQTDRTAAFQATNTGKLTNDIETIYGKTIDVLSKEKLLAGGILTIDKTSRKITKLGPSFARSRDHDAMSADTKFVQCPEGEVQK</sequence>
<evidence type="ECO:0000256" key="3">
    <source>
        <dbReference type="ARBA" id="ARBA00023159"/>
    </source>
</evidence>
<evidence type="ECO:0000313" key="8">
    <source>
        <dbReference type="EMBL" id="SJL13382.1"/>
    </source>
</evidence>
<keyword evidence="6" id="KW-0156">Chromatin regulator</keyword>
<feature type="domain" description="TIP49 P-loop" evidence="7">
    <location>
        <begin position="1"/>
        <end position="139"/>
    </location>
</feature>
<keyword evidence="4 6" id="KW-0804">Transcription</keyword>
<evidence type="ECO:0000259" key="7">
    <source>
        <dbReference type="Pfam" id="PF06068"/>
    </source>
</evidence>
<proteinExistence type="inferred from homology"/>
<dbReference type="PANTHER" id="PTHR11093">
    <property type="entry name" value="RUVB-RELATED REPTIN AND PONTIN"/>
    <property type="match status" value="1"/>
</dbReference>
<dbReference type="EMBL" id="FUEG01000020">
    <property type="protein sequence ID" value="SJL13382.1"/>
    <property type="molecule type" value="Genomic_DNA"/>
</dbReference>
<evidence type="ECO:0000313" key="9">
    <source>
        <dbReference type="Proteomes" id="UP000219338"/>
    </source>
</evidence>
<dbReference type="GO" id="GO:0016887">
    <property type="term" value="F:ATP hydrolysis activity"/>
    <property type="evidence" value="ECO:0007669"/>
    <property type="project" value="RHEA"/>
</dbReference>
<dbReference type="GO" id="GO:0006281">
    <property type="term" value="P:DNA repair"/>
    <property type="evidence" value="ECO:0007669"/>
    <property type="project" value="UniProtKB-KW"/>
</dbReference>
<dbReference type="GO" id="GO:0003678">
    <property type="term" value="F:DNA helicase activity"/>
    <property type="evidence" value="ECO:0007669"/>
    <property type="project" value="UniProtKB-EC"/>
</dbReference>
<comment type="function">
    <text evidence="6">DNA helicase participates in several chromatin remodeling complexes, including the SWR1 and the INO80 complexes.</text>
</comment>
<dbReference type="InterPro" id="IPR027238">
    <property type="entry name" value="RuvB-like"/>
</dbReference>
<dbReference type="Gene3D" id="2.40.50.360">
    <property type="entry name" value="RuvB-like helicase, domain II"/>
    <property type="match status" value="1"/>
</dbReference>
<gene>
    <name evidence="8" type="ORF">ARMOST_16824</name>
</gene>
<accession>A0A284RXC2</accession>
<dbReference type="Proteomes" id="UP000219338">
    <property type="component" value="Unassembled WGS sequence"/>
</dbReference>
<dbReference type="InterPro" id="IPR012340">
    <property type="entry name" value="NA-bd_OB-fold"/>
</dbReference>
<keyword evidence="5 6" id="KW-0234">DNA repair</keyword>
<evidence type="ECO:0000256" key="5">
    <source>
        <dbReference type="ARBA" id="ARBA00023204"/>
    </source>
</evidence>
<dbReference type="AlphaFoldDB" id="A0A284RXC2"/>
<comment type="similarity">
    <text evidence="6">Belongs to the RuvB family.</text>
</comment>
<keyword evidence="6" id="KW-0067">ATP-binding</keyword>
<dbReference type="GO" id="GO:0005634">
    <property type="term" value="C:nucleus"/>
    <property type="evidence" value="ECO:0007669"/>
    <property type="project" value="UniProtKB-SubCell"/>
</dbReference>
<keyword evidence="3" id="KW-0010">Activator</keyword>
<keyword evidence="2 6" id="KW-0805">Transcription regulation</keyword>
<keyword evidence="1 6" id="KW-0227">DNA damage</keyword>
<keyword evidence="6" id="KW-0539">Nucleus</keyword>
<evidence type="ECO:0000256" key="1">
    <source>
        <dbReference type="ARBA" id="ARBA00022763"/>
    </source>
</evidence>
<dbReference type="EC" id="3.6.4.12" evidence="6"/>
<comment type="catalytic activity">
    <reaction evidence="6">
        <text>ATP + H2O = ADP + phosphate + H(+)</text>
        <dbReference type="Rhea" id="RHEA:13065"/>
        <dbReference type="ChEBI" id="CHEBI:15377"/>
        <dbReference type="ChEBI" id="CHEBI:15378"/>
        <dbReference type="ChEBI" id="CHEBI:30616"/>
        <dbReference type="ChEBI" id="CHEBI:43474"/>
        <dbReference type="ChEBI" id="CHEBI:456216"/>
        <dbReference type="EC" id="3.6.4.12"/>
    </reaction>
</comment>
<organism evidence="8 9">
    <name type="scientific">Armillaria ostoyae</name>
    <name type="common">Armillaria root rot fungus</name>
    <dbReference type="NCBI Taxonomy" id="47428"/>
    <lineage>
        <taxon>Eukaryota</taxon>
        <taxon>Fungi</taxon>
        <taxon>Dikarya</taxon>
        <taxon>Basidiomycota</taxon>
        <taxon>Agaricomycotina</taxon>
        <taxon>Agaricomycetes</taxon>
        <taxon>Agaricomycetidae</taxon>
        <taxon>Agaricales</taxon>
        <taxon>Marasmiineae</taxon>
        <taxon>Physalacriaceae</taxon>
        <taxon>Armillaria</taxon>
    </lineage>
</organism>